<proteinExistence type="predicted"/>
<name>W4F9Y1_APHAT</name>
<sequence length="164" mass="18715">MSERIRDVEQQVGLKTSPASLHLPSHCCRESEEEKPAKRCKRKNTCLWECWYDWFVNHAHSTELDKQWKSTMRRCVAYMLLFADNLDVDESAATYLDTVLADGHILPAKVLAFLVERSASTSSTGSVERKLRAIHKKGELNVFIVEFNARVQLGLIVDPTPQPE</sequence>
<dbReference type="VEuPathDB" id="FungiDB:H257_19548"/>
<dbReference type="STRING" id="112090.W4F9Y1"/>
<protein>
    <submittedName>
        <fullName evidence="1">Uncharacterized protein</fullName>
    </submittedName>
</protein>
<organism evidence="1">
    <name type="scientific">Aphanomyces astaci</name>
    <name type="common">Crayfish plague agent</name>
    <dbReference type="NCBI Taxonomy" id="112090"/>
    <lineage>
        <taxon>Eukaryota</taxon>
        <taxon>Sar</taxon>
        <taxon>Stramenopiles</taxon>
        <taxon>Oomycota</taxon>
        <taxon>Saprolegniomycetes</taxon>
        <taxon>Saprolegniales</taxon>
        <taxon>Verrucalvaceae</taxon>
        <taxon>Aphanomyces</taxon>
    </lineage>
</organism>
<evidence type="ECO:0000313" key="1">
    <source>
        <dbReference type="EMBL" id="ETV63528.1"/>
    </source>
</evidence>
<feature type="non-terminal residue" evidence="1">
    <location>
        <position position="164"/>
    </location>
</feature>
<dbReference type="GeneID" id="20821544"/>
<gene>
    <name evidence="1" type="ORF">H257_19548</name>
</gene>
<dbReference type="EMBL" id="KI913887">
    <property type="protein sequence ID" value="ETV63528.1"/>
    <property type="molecule type" value="Genomic_DNA"/>
</dbReference>
<accession>W4F9Y1</accession>
<dbReference type="AlphaFoldDB" id="W4F9Y1"/>
<dbReference type="RefSeq" id="XP_009846988.1">
    <property type="nucleotide sequence ID" value="XM_009848686.1"/>
</dbReference>
<reference evidence="1" key="1">
    <citation type="submission" date="2013-12" db="EMBL/GenBank/DDBJ databases">
        <title>The Genome Sequence of Aphanomyces astaci APO3.</title>
        <authorList>
            <consortium name="The Broad Institute Genomics Platform"/>
            <person name="Russ C."/>
            <person name="Tyler B."/>
            <person name="van West P."/>
            <person name="Dieguez-Uribeondo J."/>
            <person name="Young S.K."/>
            <person name="Zeng Q."/>
            <person name="Gargeya S."/>
            <person name="Fitzgerald M."/>
            <person name="Abouelleil A."/>
            <person name="Alvarado L."/>
            <person name="Chapman S.B."/>
            <person name="Gainer-Dewar J."/>
            <person name="Goldberg J."/>
            <person name="Griggs A."/>
            <person name="Gujja S."/>
            <person name="Hansen M."/>
            <person name="Howarth C."/>
            <person name="Imamovic A."/>
            <person name="Ireland A."/>
            <person name="Larimer J."/>
            <person name="McCowan C."/>
            <person name="Murphy C."/>
            <person name="Pearson M."/>
            <person name="Poon T.W."/>
            <person name="Priest M."/>
            <person name="Roberts A."/>
            <person name="Saif S."/>
            <person name="Shea T."/>
            <person name="Sykes S."/>
            <person name="Wortman J."/>
            <person name="Nusbaum C."/>
            <person name="Birren B."/>
        </authorList>
    </citation>
    <scope>NUCLEOTIDE SEQUENCE [LARGE SCALE GENOMIC DNA]</scope>
    <source>
        <strain evidence="1">APO3</strain>
    </source>
</reference>